<protein>
    <submittedName>
        <fullName evidence="1">Uncharacterized protein</fullName>
    </submittedName>
</protein>
<keyword evidence="2" id="KW-1185">Reference proteome</keyword>
<dbReference type="Proteomes" id="UP001157502">
    <property type="component" value="Chromosome 26"/>
</dbReference>
<gene>
    <name evidence="1" type="ORF">DPEC_G00287690</name>
</gene>
<reference evidence="1" key="1">
    <citation type="submission" date="2021-05" db="EMBL/GenBank/DDBJ databases">
        <authorList>
            <person name="Pan Q."/>
            <person name="Jouanno E."/>
            <person name="Zahm M."/>
            <person name="Klopp C."/>
            <person name="Cabau C."/>
            <person name="Louis A."/>
            <person name="Berthelot C."/>
            <person name="Parey E."/>
            <person name="Roest Crollius H."/>
            <person name="Montfort J."/>
            <person name="Robinson-Rechavi M."/>
            <person name="Bouchez O."/>
            <person name="Lampietro C."/>
            <person name="Lopez Roques C."/>
            <person name="Donnadieu C."/>
            <person name="Postlethwait J."/>
            <person name="Bobe J."/>
            <person name="Dillon D."/>
            <person name="Chandos A."/>
            <person name="von Hippel F."/>
            <person name="Guiguen Y."/>
        </authorList>
    </citation>
    <scope>NUCLEOTIDE SEQUENCE</scope>
    <source>
        <strain evidence="1">YG-Jan2019</strain>
    </source>
</reference>
<comment type="caution">
    <text evidence="1">The sequence shown here is derived from an EMBL/GenBank/DDBJ whole genome shotgun (WGS) entry which is preliminary data.</text>
</comment>
<dbReference type="EMBL" id="CM055753">
    <property type="protein sequence ID" value="KAJ7991806.1"/>
    <property type="molecule type" value="Genomic_DNA"/>
</dbReference>
<evidence type="ECO:0000313" key="2">
    <source>
        <dbReference type="Proteomes" id="UP001157502"/>
    </source>
</evidence>
<accession>A0ACC2FK94</accession>
<name>A0ACC2FK94_DALPE</name>
<evidence type="ECO:0000313" key="1">
    <source>
        <dbReference type="EMBL" id="KAJ7991806.1"/>
    </source>
</evidence>
<proteinExistence type="predicted"/>
<sequence>MLHKQISLACLNYSQLPVYCYSMFSAIAIYPGHPDTSLQAVCLLGVERASQKHLGMMHASETTQGTAQRIRVLSFMVFDIEWVLMDLSVPVSTPVVRRTRLPPSSRTRERNLDLLGEEAAPESIPVAAKRRARGRQRSSSVLPGQLGSGQISPMATTSHVTASPLLTAQWLPQPHSMQHPLCYSQMATTSHVCHLSAVAPPPPIESGITSQDGYNSPIVSQHQISAILRSSYNSHASQHHLSANLPRSQHHLLSQTKLPNLAVVTTALTRPISAGRLACCSTVRPTPALPTAS</sequence>
<organism evidence="1 2">
    <name type="scientific">Dallia pectoralis</name>
    <name type="common">Alaska blackfish</name>
    <dbReference type="NCBI Taxonomy" id="75939"/>
    <lineage>
        <taxon>Eukaryota</taxon>
        <taxon>Metazoa</taxon>
        <taxon>Chordata</taxon>
        <taxon>Craniata</taxon>
        <taxon>Vertebrata</taxon>
        <taxon>Euteleostomi</taxon>
        <taxon>Actinopterygii</taxon>
        <taxon>Neopterygii</taxon>
        <taxon>Teleostei</taxon>
        <taxon>Protacanthopterygii</taxon>
        <taxon>Esociformes</taxon>
        <taxon>Umbridae</taxon>
        <taxon>Dallia</taxon>
    </lineage>
</organism>